<evidence type="ECO:0000313" key="9">
    <source>
        <dbReference type="EMBL" id="TKA21691.1"/>
    </source>
</evidence>
<dbReference type="InterPro" id="IPR028161">
    <property type="entry name" value="Met8-like"/>
</dbReference>
<keyword evidence="3" id="KW-0560">Oxidoreductase</keyword>
<keyword evidence="4" id="KW-0520">NAD</keyword>
<dbReference type="SUPFAM" id="SSF51735">
    <property type="entry name" value="NAD(P)-binding Rossmann-fold domains"/>
    <property type="match status" value="1"/>
</dbReference>
<reference evidence="9 10" key="1">
    <citation type="submission" date="2017-03" db="EMBL/GenBank/DDBJ databases">
        <title>Genomes of endolithic fungi from Antarctica.</title>
        <authorList>
            <person name="Coleine C."/>
            <person name="Masonjones S."/>
            <person name="Stajich J.E."/>
        </authorList>
    </citation>
    <scope>NUCLEOTIDE SEQUENCE [LARGE SCALE GENOMIC DNA]</scope>
    <source>
        <strain evidence="9 10">CCFEE 6315</strain>
    </source>
</reference>
<evidence type="ECO:0000256" key="2">
    <source>
        <dbReference type="ARBA" id="ARBA00012400"/>
    </source>
</evidence>
<dbReference type="GO" id="GO:0043115">
    <property type="term" value="F:precorrin-2 dehydrogenase activity"/>
    <property type="evidence" value="ECO:0007669"/>
    <property type="project" value="UniProtKB-EC"/>
</dbReference>
<dbReference type="InterPro" id="IPR028281">
    <property type="entry name" value="Sirohaem_synthase_central"/>
</dbReference>
<dbReference type="GO" id="GO:0019354">
    <property type="term" value="P:siroheme biosynthetic process"/>
    <property type="evidence" value="ECO:0007669"/>
    <property type="project" value="UniProtKB-UniPathway"/>
</dbReference>
<comment type="pathway">
    <text evidence="1">Porphyrin-containing compound metabolism; siroheme biosynthesis; sirohydrochlorin from precorrin-2: step 1/1.</text>
</comment>
<evidence type="ECO:0000313" key="10">
    <source>
        <dbReference type="Proteomes" id="UP000308549"/>
    </source>
</evidence>
<dbReference type="InterPro" id="IPR036291">
    <property type="entry name" value="NAD(P)-bd_dom_sf"/>
</dbReference>
<evidence type="ECO:0000259" key="8">
    <source>
        <dbReference type="Pfam" id="PF14824"/>
    </source>
</evidence>
<dbReference type="SUPFAM" id="SSF75615">
    <property type="entry name" value="Siroheme synthase middle domains-like"/>
    <property type="match status" value="1"/>
</dbReference>
<dbReference type="OrthoDB" id="1721126at2759"/>
<dbReference type="Pfam" id="PF14824">
    <property type="entry name" value="Sirohm_synth_M"/>
    <property type="match status" value="1"/>
</dbReference>
<evidence type="ECO:0000256" key="6">
    <source>
        <dbReference type="ARBA" id="ARBA00047561"/>
    </source>
</evidence>
<dbReference type="Pfam" id="PF13241">
    <property type="entry name" value="NAD_binding_7"/>
    <property type="match status" value="1"/>
</dbReference>
<name>A0A4U0TIT0_9PEZI</name>
<dbReference type="PANTHER" id="PTHR35330">
    <property type="entry name" value="SIROHEME BIOSYNTHESIS PROTEIN MET8"/>
    <property type="match status" value="1"/>
</dbReference>
<dbReference type="AlphaFoldDB" id="A0A4U0TIT0"/>
<keyword evidence="10" id="KW-1185">Reference proteome</keyword>
<gene>
    <name evidence="9" type="ORF">B0A50_08759</name>
</gene>
<dbReference type="UniPathway" id="UPA00262">
    <property type="reaction ID" value="UER00222"/>
</dbReference>
<dbReference type="Pfam" id="PF14823">
    <property type="entry name" value="Sirohm_synth_C"/>
    <property type="match status" value="1"/>
</dbReference>
<protein>
    <recommendedName>
        <fullName evidence="2">precorrin-2 dehydrogenase</fullName>
        <ecNumber evidence="2">1.3.1.76</ecNumber>
    </recommendedName>
</protein>
<evidence type="ECO:0000259" key="7">
    <source>
        <dbReference type="Pfam" id="PF14823"/>
    </source>
</evidence>
<dbReference type="NCBIfam" id="TIGR01470">
    <property type="entry name" value="cysG_Nterm"/>
    <property type="match status" value="1"/>
</dbReference>
<dbReference type="EC" id="1.3.1.76" evidence="2"/>
<evidence type="ECO:0000256" key="1">
    <source>
        <dbReference type="ARBA" id="ARBA00005010"/>
    </source>
</evidence>
<accession>A0A4U0TIT0</accession>
<keyword evidence="5" id="KW-0627">Porphyrin biosynthesis</keyword>
<feature type="domain" description="Siroheme synthase central" evidence="8">
    <location>
        <begin position="134"/>
        <end position="160"/>
    </location>
</feature>
<comment type="caution">
    <text evidence="9">The sequence shown here is derived from an EMBL/GenBank/DDBJ whole genome shotgun (WGS) entry which is preliminary data.</text>
</comment>
<organism evidence="9 10">
    <name type="scientific">Salinomyces thailandicus</name>
    <dbReference type="NCBI Taxonomy" id="706561"/>
    <lineage>
        <taxon>Eukaryota</taxon>
        <taxon>Fungi</taxon>
        <taxon>Dikarya</taxon>
        <taxon>Ascomycota</taxon>
        <taxon>Pezizomycotina</taxon>
        <taxon>Dothideomycetes</taxon>
        <taxon>Dothideomycetidae</taxon>
        <taxon>Mycosphaerellales</taxon>
        <taxon>Teratosphaeriaceae</taxon>
        <taxon>Salinomyces</taxon>
    </lineage>
</organism>
<dbReference type="EMBL" id="NAJL01000109">
    <property type="protein sequence ID" value="TKA21691.1"/>
    <property type="molecule type" value="Genomic_DNA"/>
</dbReference>
<evidence type="ECO:0000256" key="5">
    <source>
        <dbReference type="ARBA" id="ARBA00023244"/>
    </source>
</evidence>
<dbReference type="InterPro" id="IPR006367">
    <property type="entry name" value="Sirohaem_synthase_N"/>
</dbReference>
<evidence type="ECO:0000256" key="4">
    <source>
        <dbReference type="ARBA" id="ARBA00023027"/>
    </source>
</evidence>
<dbReference type="PANTHER" id="PTHR35330:SF1">
    <property type="entry name" value="SIROHEME BIOSYNTHESIS PROTEIN MET8"/>
    <property type="match status" value="1"/>
</dbReference>
<comment type="catalytic activity">
    <reaction evidence="6">
        <text>precorrin-2 + NAD(+) = sirohydrochlorin + NADH + 2 H(+)</text>
        <dbReference type="Rhea" id="RHEA:15613"/>
        <dbReference type="ChEBI" id="CHEBI:15378"/>
        <dbReference type="ChEBI" id="CHEBI:57540"/>
        <dbReference type="ChEBI" id="CHEBI:57945"/>
        <dbReference type="ChEBI" id="CHEBI:58351"/>
        <dbReference type="ChEBI" id="CHEBI:58827"/>
        <dbReference type="EC" id="1.3.1.76"/>
    </reaction>
</comment>
<dbReference type="InterPro" id="IPR028162">
    <property type="entry name" value="Met8_C"/>
</dbReference>
<dbReference type="Proteomes" id="UP000308549">
    <property type="component" value="Unassembled WGS sequence"/>
</dbReference>
<evidence type="ECO:0000256" key="3">
    <source>
        <dbReference type="ARBA" id="ARBA00023002"/>
    </source>
</evidence>
<dbReference type="Gene3D" id="1.10.3280.10">
    <property type="entry name" value="Siroheme synthase, domain 3"/>
    <property type="match status" value="1"/>
</dbReference>
<dbReference type="GO" id="GO:0004325">
    <property type="term" value="F:ferrochelatase activity"/>
    <property type="evidence" value="ECO:0007669"/>
    <property type="project" value="InterPro"/>
</dbReference>
<dbReference type="Gene3D" id="3.40.50.720">
    <property type="entry name" value="NAD(P)-binding Rossmann-like Domain"/>
    <property type="match status" value="1"/>
</dbReference>
<feature type="domain" description="Siroheme biosynthesis protein Met8 C-terminal" evidence="7">
    <location>
        <begin position="163"/>
        <end position="230"/>
    </location>
</feature>
<sequence>MGGEKYPEVQGGGSLILAWQVRHRKVLVIGGGEVAAGRILNLLNADAKVSLISPRDGLNDEVAYRVARKQVEYHDKKFEPSDLDDPAITMVLTAIDEPEASSQIWKLCKEKRIAANIADVPPECDFYFGSVHRDGPLQIMVSTNGNGPKMANIVRRRIAADLPPNMGDAIAKVGALRKKLRVTAPRNEEGPKRMQWMSKVCVKWSLEDLCEMDEGDMEQLLEYYRPDKVPSLEQIRLGEEPDEWLFDGSFGWACVV</sequence>
<proteinExistence type="predicted"/>